<dbReference type="WBParaSite" id="SRAE_X000193500.1">
    <property type="protein sequence ID" value="SRAE_X000193500.1"/>
    <property type="gene ID" value="WBGene00267512"/>
</dbReference>
<dbReference type="Proteomes" id="UP000035682">
    <property type="component" value="Unplaced"/>
</dbReference>
<reference evidence="3" key="2">
    <citation type="submission" date="2014-09" db="EMBL/GenBank/DDBJ databases">
        <authorList>
            <person name="Martin A.A."/>
        </authorList>
    </citation>
    <scope>NUCLEOTIDE SEQUENCE</scope>
    <source>
        <strain evidence="3">ED321</strain>
    </source>
</reference>
<dbReference type="RefSeq" id="XP_024499405.1">
    <property type="nucleotide sequence ID" value="XM_024654562.1"/>
</dbReference>
<evidence type="ECO:0000313" key="4">
    <source>
        <dbReference type="WBParaSite" id="SRAE_X000193500.1"/>
    </source>
</evidence>
<reference evidence="4" key="3">
    <citation type="submission" date="2020-12" db="UniProtKB">
        <authorList>
            <consortium name="WormBaseParasite"/>
        </authorList>
    </citation>
    <scope>IDENTIFICATION</scope>
</reference>
<dbReference type="InterPro" id="IPR036034">
    <property type="entry name" value="PDZ_sf"/>
</dbReference>
<dbReference type="EMBL" id="LN609397">
    <property type="protein sequence ID" value="CEF60195.1"/>
    <property type="molecule type" value="Genomic_DNA"/>
</dbReference>
<dbReference type="OrthoDB" id="44841at2759"/>
<proteinExistence type="predicted"/>
<reference evidence="2" key="1">
    <citation type="submission" date="2014-09" db="EMBL/GenBank/DDBJ databases">
        <authorList>
            <person name="Aslett A.Martin."/>
        </authorList>
    </citation>
    <scope>NUCLEOTIDE SEQUENCE</scope>
    <source>
        <strain evidence="2">ED321 Heterogonic</strain>
    </source>
</reference>
<organism evidence="2">
    <name type="scientific">Strongyloides ratti</name>
    <name type="common">Parasitic roundworm</name>
    <dbReference type="NCBI Taxonomy" id="34506"/>
    <lineage>
        <taxon>Eukaryota</taxon>
        <taxon>Metazoa</taxon>
        <taxon>Ecdysozoa</taxon>
        <taxon>Nematoda</taxon>
        <taxon>Chromadorea</taxon>
        <taxon>Rhabditida</taxon>
        <taxon>Tylenchina</taxon>
        <taxon>Panagrolaimomorpha</taxon>
        <taxon>Strongyloidoidea</taxon>
        <taxon>Strongyloididae</taxon>
        <taxon>Strongyloides</taxon>
    </lineage>
</organism>
<evidence type="ECO:0000313" key="3">
    <source>
        <dbReference type="Proteomes" id="UP000035682"/>
    </source>
</evidence>
<dbReference type="SUPFAM" id="SSF50156">
    <property type="entry name" value="PDZ domain-like"/>
    <property type="match status" value="1"/>
</dbReference>
<dbReference type="AlphaFoldDB" id="A0A090KS50"/>
<feature type="compositionally biased region" description="Polar residues" evidence="1">
    <location>
        <begin position="175"/>
        <end position="184"/>
    </location>
</feature>
<dbReference type="CTD" id="36385006"/>
<gene>
    <name evidence="2 4 5" type="ORF">SRAE_X000193500</name>
</gene>
<dbReference type="Gene3D" id="2.30.42.10">
    <property type="match status" value="1"/>
</dbReference>
<feature type="compositionally biased region" description="Low complexity" evidence="1">
    <location>
        <begin position="146"/>
        <end position="167"/>
    </location>
</feature>
<dbReference type="WormBase" id="SRAE_X000193500">
    <property type="protein sequence ID" value="SRP00670"/>
    <property type="gene ID" value="WBGene00267512"/>
</dbReference>
<feature type="region of interest" description="Disordered" evidence="1">
    <location>
        <begin position="134"/>
        <end position="192"/>
    </location>
</feature>
<protein>
    <submittedName>
        <fullName evidence="2 4">PDZ domain-containing protein</fullName>
    </submittedName>
</protein>
<accession>A0A090KS50</accession>
<name>A0A090KS50_STRRB</name>
<evidence type="ECO:0000313" key="2">
    <source>
        <dbReference type="EMBL" id="CEF60195.1"/>
    </source>
</evidence>
<evidence type="ECO:0000313" key="5">
    <source>
        <dbReference type="WormBase" id="SRAE_X000193500"/>
    </source>
</evidence>
<dbReference type="GeneID" id="36385006"/>
<keyword evidence="3" id="KW-1185">Reference proteome</keyword>
<evidence type="ECO:0000256" key="1">
    <source>
        <dbReference type="SAM" id="MobiDB-lite"/>
    </source>
</evidence>
<sequence length="248" mass="28357">MEEEISIRMTRSSPNIPWGVGFRQNGSEVIVDFLDKGSIAEKAGLNKTDRLVEFQHSSLRSPDAHAISRDLERLLEVNMKLKRFVSFPHGIPWNLDGNSNGIQYQSFNEGHNAFHSTDRFQTLGNNNYNYGQNYINSSNTDHHNYRNSNYSDSSYSHDNYNRDSNSYGGRHTNTDIRSTTSSPYSGHREPYHYNPRNYNNVSPDARLSNLNGNYHTSQSDDYGHIIHHSIPQSDCFKRISKAVGTPCF</sequence>